<dbReference type="CDD" id="cd18095">
    <property type="entry name" value="SpoU-like_rRNA-MTase"/>
    <property type="match status" value="1"/>
</dbReference>
<evidence type="ECO:0000256" key="3">
    <source>
        <dbReference type="ARBA" id="ARBA00022679"/>
    </source>
</evidence>
<dbReference type="RefSeq" id="WP_344717462.1">
    <property type="nucleotide sequence ID" value="NZ_BAAAYG010000002.1"/>
</dbReference>
<dbReference type="SUPFAM" id="SSF55315">
    <property type="entry name" value="L30e-like"/>
    <property type="match status" value="1"/>
</dbReference>
<dbReference type="InterPro" id="IPR001537">
    <property type="entry name" value="SpoU_MeTrfase"/>
</dbReference>
<gene>
    <name evidence="6" type="ORF">GCM10020260_03210</name>
</gene>
<reference evidence="7" key="1">
    <citation type="journal article" date="2019" name="Int. J. Syst. Evol. Microbiol.">
        <title>The Global Catalogue of Microorganisms (GCM) 10K type strain sequencing project: providing services to taxonomists for standard genome sequencing and annotation.</title>
        <authorList>
            <consortium name="The Broad Institute Genomics Platform"/>
            <consortium name="The Broad Institute Genome Sequencing Center for Infectious Disease"/>
            <person name="Wu L."/>
            <person name="Ma J."/>
        </authorList>
    </citation>
    <scope>NUCLEOTIDE SEQUENCE [LARGE SCALE GENOMIC DNA]</scope>
    <source>
        <strain evidence="7">JCM 11483</strain>
    </source>
</reference>
<evidence type="ECO:0000256" key="1">
    <source>
        <dbReference type="ARBA" id="ARBA00007228"/>
    </source>
</evidence>
<dbReference type="InterPro" id="IPR029028">
    <property type="entry name" value="Alpha/beta_knot_MTases"/>
</dbReference>
<comment type="similarity">
    <text evidence="1">Belongs to the class IV-like SAM-binding methyltransferase superfamily. RNA methyltransferase TrmH family.</text>
</comment>
<dbReference type="EMBL" id="BAAAYG010000002">
    <property type="protein sequence ID" value="GAA3279762.1"/>
    <property type="molecule type" value="Genomic_DNA"/>
</dbReference>
<keyword evidence="3" id="KW-0808">Transferase</keyword>
<dbReference type="Proteomes" id="UP001501736">
    <property type="component" value="Unassembled WGS sequence"/>
</dbReference>
<evidence type="ECO:0000313" key="6">
    <source>
        <dbReference type="EMBL" id="GAA3279762.1"/>
    </source>
</evidence>
<proteinExistence type="inferred from homology"/>
<dbReference type="Pfam" id="PF00588">
    <property type="entry name" value="SpoU_methylase"/>
    <property type="match status" value="1"/>
</dbReference>
<dbReference type="GO" id="GO:0008168">
    <property type="term" value="F:methyltransferase activity"/>
    <property type="evidence" value="ECO:0007669"/>
    <property type="project" value="UniProtKB-KW"/>
</dbReference>
<evidence type="ECO:0000259" key="5">
    <source>
        <dbReference type="Pfam" id="PF22435"/>
    </source>
</evidence>
<dbReference type="PANTHER" id="PTHR43191">
    <property type="entry name" value="RRNA METHYLTRANSFERASE 3"/>
    <property type="match status" value="1"/>
</dbReference>
<keyword evidence="2 6" id="KW-0489">Methyltransferase</keyword>
<dbReference type="InterPro" id="IPR029064">
    <property type="entry name" value="Ribosomal_eL30-like_sf"/>
</dbReference>
<feature type="domain" description="tRNA/rRNA methyltransferase SpoU type" evidence="4">
    <location>
        <begin position="151"/>
        <end position="288"/>
    </location>
</feature>
<comment type="caution">
    <text evidence="6">The sequence shown here is derived from an EMBL/GenBank/DDBJ whole genome shotgun (WGS) entry which is preliminary data.</text>
</comment>
<dbReference type="InterPro" id="IPR029026">
    <property type="entry name" value="tRNA_m1G_MTases_N"/>
</dbReference>
<dbReference type="InterPro" id="IPR053888">
    <property type="entry name" value="MRM3-like_sub_bind"/>
</dbReference>
<name>A0ABP6R754_9MICC</name>
<accession>A0ABP6R754</accession>
<keyword evidence="7" id="KW-1185">Reference proteome</keyword>
<dbReference type="GO" id="GO:0032259">
    <property type="term" value="P:methylation"/>
    <property type="evidence" value="ECO:0007669"/>
    <property type="project" value="UniProtKB-KW"/>
</dbReference>
<evidence type="ECO:0000313" key="7">
    <source>
        <dbReference type="Proteomes" id="UP001501736"/>
    </source>
</evidence>
<dbReference type="PANTHER" id="PTHR43191:SF2">
    <property type="entry name" value="RRNA METHYLTRANSFERASE 3, MITOCHONDRIAL"/>
    <property type="match status" value="1"/>
</dbReference>
<organism evidence="6 7">
    <name type="scientific">Nesterenkonia halobia</name>
    <dbReference type="NCBI Taxonomy" id="37922"/>
    <lineage>
        <taxon>Bacteria</taxon>
        <taxon>Bacillati</taxon>
        <taxon>Actinomycetota</taxon>
        <taxon>Actinomycetes</taxon>
        <taxon>Micrococcales</taxon>
        <taxon>Micrococcaceae</taxon>
        <taxon>Nesterenkonia</taxon>
    </lineage>
</organism>
<evidence type="ECO:0000259" key="4">
    <source>
        <dbReference type="Pfam" id="PF00588"/>
    </source>
</evidence>
<dbReference type="Pfam" id="PF22435">
    <property type="entry name" value="MRM3-like_sub_bind"/>
    <property type="match status" value="1"/>
</dbReference>
<sequence length="310" mass="32072">MTDTDVLTNPGADRVKKIAALATRAGRRKQGRFLAEGPQPVREALALWLRRWEDGSAVGPLPQLDALYFTAEALEAHPDVQALLDRARGLLFDPQDPVPRASKFFLREATAEVVAAMGDAETSQGLVAVGRIPRGEADLSPLESAQLAAGLLGLKDPGNVGTIIRTADAAGAGAVVLAPGTTDPWAPKVVRAAAGSHFHLPLFAGVDAEELVTSVRAQGTRVLAADGAGEVALTDVERPGEPALWLFGHEAHGLSAEQQALADARVSIPLYGRAESLNVATAATVCLYSTAMAQHAGAPHAGGSSGGADR</sequence>
<dbReference type="Gene3D" id="3.40.1280.10">
    <property type="match status" value="1"/>
</dbReference>
<dbReference type="SUPFAM" id="SSF75217">
    <property type="entry name" value="alpha/beta knot"/>
    <property type="match status" value="1"/>
</dbReference>
<feature type="domain" description="MRM3-like substrate binding" evidence="5">
    <location>
        <begin position="13"/>
        <end position="46"/>
    </location>
</feature>
<dbReference type="InterPro" id="IPR051259">
    <property type="entry name" value="rRNA_Methyltransferase"/>
</dbReference>
<dbReference type="Gene3D" id="3.30.1330.30">
    <property type="match status" value="1"/>
</dbReference>
<evidence type="ECO:0000256" key="2">
    <source>
        <dbReference type="ARBA" id="ARBA00022603"/>
    </source>
</evidence>
<protein>
    <submittedName>
        <fullName evidence="6">RNA methyltransferase</fullName>
    </submittedName>
</protein>